<evidence type="ECO:0000313" key="2">
    <source>
        <dbReference type="EMBL" id="GAG57501.1"/>
    </source>
</evidence>
<protein>
    <recommendedName>
        <fullName evidence="1">Solute-binding protein family 5 domain-containing protein</fullName>
    </recommendedName>
</protein>
<comment type="caution">
    <text evidence="2">The sequence shown here is derived from an EMBL/GenBank/DDBJ whole genome shotgun (WGS) entry which is preliminary data.</text>
</comment>
<proteinExistence type="predicted"/>
<reference evidence="2" key="1">
    <citation type="journal article" date="2014" name="Front. Microbiol.">
        <title>High frequency of phylogenetically diverse reductive dehalogenase-homologous genes in deep subseafloor sedimentary metagenomes.</title>
        <authorList>
            <person name="Kawai M."/>
            <person name="Futagami T."/>
            <person name="Toyoda A."/>
            <person name="Takaki Y."/>
            <person name="Nishi S."/>
            <person name="Hori S."/>
            <person name="Arai W."/>
            <person name="Tsubouchi T."/>
            <person name="Morono Y."/>
            <person name="Uchiyama I."/>
            <person name="Ito T."/>
            <person name="Fujiyama A."/>
            <person name="Inagaki F."/>
            <person name="Takami H."/>
        </authorList>
    </citation>
    <scope>NUCLEOTIDE SEQUENCE</scope>
    <source>
        <strain evidence="2">Expedition CK06-06</strain>
    </source>
</reference>
<evidence type="ECO:0000259" key="1">
    <source>
        <dbReference type="Pfam" id="PF00496"/>
    </source>
</evidence>
<dbReference type="EMBL" id="BART01006083">
    <property type="protein sequence ID" value="GAG57501.1"/>
    <property type="molecule type" value="Genomic_DNA"/>
</dbReference>
<dbReference type="Pfam" id="PF00496">
    <property type="entry name" value="SBP_bac_5"/>
    <property type="match status" value="1"/>
</dbReference>
<organism evidence="2">
    <name type="scientific">marine sediment metagenome</name>
    <dbReference type="NCBI Taxonomy" id="412755"/>
    <lineage>
        <taxon>unclassified sequences</taxon>
        <taxon>metagenomes</taxon>
        <taxon>ecological metagenomes</taxon>
    </lineage>
</organism>
<accession>X1ABN3</accession>
<dbReference type="SUPFAM" id="SSF53850">
    <property type="entry name" value="Periplasmic binding protein-like II"/>
    <property type="match status" value="1"/>
</dbReference>
<dbReference type="AlphaFoldDB" id="X1ABN3"/>
<name>X1ABN3_9ZZZZ</name>
<dbReference type="InterPro" id="IPR000914">
    <property type="entry name" value="SBP_5_dom"/>
</dbReference>
<gene>
    <name evidence="2" type="ORF">S01H4_13833</name>
</gene>
<feature type="non-terminal residue" evidence="2">
    <location>
        <position position="1"/>
    </location>
</feature>
<feature type="domain" description="Solute-binding protein family 5" evidence="1">
    <location>
        <begin position="2"/>
        <end position="131"/>
    </location>
</feature>
<sequence>WRQAISYAINYTCIIEELQRGTVYRSNGPLAPNFPMYDPNIKAATWNLAKARQILVDAGITTLTVNNDTTGPIADAWKAADLQSWNYSYNLGNVFREDLGVLLRYNLDLIGINVIDHGMSWANFTNRAYGDMGLSGYDSLELYWISGSNRK</sequence>
<dbReference type="Gene3D" id="3.10.105.10">
    <property type="entry name" value="Dipeptide-binding Protein, Domain 3"/>
    <property type="match status" value="1"/>
</dbReference>